<organism evidence="2">
    <name type="scientific">uncultured Segetibacter sp</name>
    <dbReference type="NCBI Taxonomy" id="481133"/>
    <lineage>
        <taxon>Bacteria</taxon>
        <taxon>Pseudomonadati</taxon>
        <taxon>Bacteroidota</taxon>
        <taxon>Chitinophagia</taxon>
        <taxon>Chitinophagales</taxon>
        <taxon>Chitinophagaceae</taxon>
        <taxon>Segetibacter</taxon>
        <taxon>environmental samples</taxon>
    </lineage>
</organism>
<feature type="region of interest" description="Disordered" evidence="1">
    <location>
        <begin position="1"/>
        <end position="30"/>
    </location>
</feature>
<sequence>MRVRESLGPTRMERGSEIQERDEGIESDSQPILSSVLRCSGSEDVATFQGAFSSIMSYRDGFYYNDDGIRHTRHGEPGNYRYVESASISFGDHPVQEDELADMVNNAMEHVFGAASP</sequence>
<proteinExistence type="predicted"/>
<gene>
    <name evidence="2" type="ORF">AVDCRST_MAG96-1956</name>
</gene>
<protein>
    <submittedName>
        <fullName evidence="2">Uncharacterized protein</fullName>
    </submittedName>
</protein>
<dbReference type="AlphaFoldDB" id="A0A6J4SJ20"/>
<evidence type="ECO:0000256" key="1">
    <source>
        <dbReference type="SAM" id="MobiDB-lite"/>
    </source>
</evidence>
<feature type="compositionally biased region" description="Basic and acidic residues" evidence="1">
    <location>
        <begin position="11"/>
        <end position="24"/>
    </location>
</feature>
<dbReference type="EMBL" id="CADCVN010000754">
    <property type="protein sequence ID" value="CAA9500754.1"/>
    <property type="molecule type" value="Genomic_DNA"/>
</dbReference>
<reference evidence="2" key="1">
    <citation type="submission" date="2020-02" db="EMBL/GenBank/DDBJ databases">
        <authorList>
            <person name="Meier V. D."/>
        </authorList>
    </citation>
    <scope>NUCLEOTIDE SEQUENCE</scope>
    <source>
        <strain evidence="2">AVDCRST_MAG96</strain>
    </source>
</reference>
<accession>A0A6J4SJ20</accession>
<evidence type="ECO:0000313" key="2">
    <source>
        <dbReference type="EMBL" id="CAA9500754.1"/>
    </source>
</evidence>
<name>A0A6J4SJ20_9BACT</name>